<feature type="compositionally biased region" description="Basic and acidic residues" evidence="6">
    <location>
        <begin position="143"/>
        <end position="154"/>
    </location>
</feature>
<evidence type="ECO:0000259" key="7">
    <source>
        <dbReference type="PROSITE" id="PS50863"/>
    </source>
</evidence>
<evidence type="ECO:0000256" key="2">
    <source>
        <dbReference type="ARBA" id="ARBA00023015"/>
    </source>
</evidence>
<feature type="compositionally biased region" description="Basic and acidic residues" evidence="6">
    <location>
        <begin position="329"/>
        <end position="341"/>
    </location>
</feature>
<evidence type="ECO:0000256" key="5">
    <source>
        <dbReference type="ARBA" id="ARBA00023242"/>
    </source>
</evidence>
<dbReference type="Pfam" id="PF25813">
    <property type="entry name" value="zf_VAL1_N"/>
    <property type="match status" value="1"/>
</dbReference>
<evidence type="ECO:0000256" key="3">
    <source>
        <dbReference type="ARBA" id="ARBA00023125"/>
    </source>
</evidence>
<keyword evidence="3" id="KW-0238">DNA-binding</keyword>
<evidence type="ECO:0000313" key="8">
    <source>
        <dbReference type="EMBL" id="KAK9938248.1"/>
    </source>
</evidence>
<feature type="region of interest" description="Disordered" evidence="6">
    <location>
        <begin position="308"/>
        <end position="428"/>
    </location>
</feature>
<gene>
    <name evidence="8" type="ORF">M0R45_015000</name>
</gene>
<protein>
    <recommendedName>
        <fullName evidence="7">TF-B3 domain-containing protein</fullName>
    </recommendedName>
</protein>
<name>A0AAW1XQE5_RUBAR</name>
<dbReference type="AlphaFoldDB" id="A0AAW1XQE5"/>
<feature type="compositionally biased region" description="Polar residues" evidence="6">
    <location>
        <begin position="348"/>
        <end position="358"/>
    </location>
</feature>
<dbReference type="Pfam" id="PF02362">
    <property type="entry name" value="B3"/>
    <property type="match status" value="1"/>
</dbReference>
<keyword evidence="2" id="KW-0805">Transcription regulation</keyword>
<dbReference type="CDD" id="cd10017">
    <property type="entry name" value="B3_DNA"/>
    <property type="match status" value="1"/>
</dbReference>
<sequence length="428" mass="47336">MAAKACFFCKAECDQFVNGWKLKDGSLAQLCKKCGFSYVNGTFCETFHVEVEGWRDCAVCGKPLHCGCIMSCHKYAPLDLGGVGCAKCLLEVDQSIASGQMTRMLKELVAKDKTVSSDVTEKIVESLSPGSLQAPAPQFGEASNRDASKGDTACETKVGSETPQVDASIRNHLHPENFPKTISAEQLQKISGNLNSDLIPLFEKSLTTSDAYHSTGRLVIPKKYAEDFLPKIHEAQGYPITIQDTIGKDWKLEFRCLENSNSEEKYVLEGLTDYMVMMQWQAGDKVAFYRTNSEGLVIETRKAFTVPADCQEQSSRDIETGPTPVETSLKTDQEQSPRDMETSLMPIETSQKSDQGQSPRDLETGPTPVETSLKTDQEQSPRDMETSPTPIETCQKTNQEQSPRTVETSLDTVQEQSARDMETSLKID</sequence>
<feature type="domain" description="TF-B3" evidence="7">
    <location>
        <begin position="203"/>
        <end position="304"/>
    </location>
</feature>
<keyword evidence="4" id="KW-0804">Transcription</keyword>
<feature type="region of interest" description="Disordered" evidence="6">
    <location>
        <begin position="126"/>
        <end position="166"/>
    </location>
</feature>
<evidence type="ECO:0000256" key="6">
    <source>
        <dbReference type="SAM" id="MobiDB-lite"/>
    </source>
</evidence>
<dbReference type="SMART" id="SM01019">
    <property type="entry name" value="B3"/>
    <property type="match status" value="1"/>
</dbReference>
<dbReference type="GO" id="GO:0003677">
    <property type="term" value="F:DNA binding"/>
    <property type="evidence" value="ECO:0007669"/>
    <property type="project" value="UniProtKB-KW"/>
</dbReference>
<dbReference type="Proteomes" id="UP001457282">
    <property type="component" value="Unassembled WGS sequence"/>
</dbReference>
<dbReference type="InterPro" id="IPR003340">
    <property type="entry name" value="B3_DNA-bd"/>
</dbReference>
<feature type="compositionally biased region" description="Basic and acidic residues" evidence="6">
    <location>
        <begin position="373"/>
        <end position="385"/>
    </location>
</feature>
<evidence type="ECO:0000256" key="4">
    <source>
        <dbReference type="ARBA" id="ARBA00023163"/>
    </source>
</evidence>
<evidence type="ECO:0000256" key="1">
    <source>
        <dbReference type="ARBA" id="ARBA00004123"/>
    </source>
</evidence>
<dbReference type="PROSITE" id="PS50863">
    <property type="entry name" value="B3"/>
    <property type="match status" value="1"/>
</dbReference>
<comment type="subcellular location">
    <subcellularLocation>
        <location evidence="1">Nucleus</location>
    </subcellularLocation>
</comment>
<feature type="compositionally biased region" description="Polar residues" evidence="6">
    <location>
        <begin position="386"/>
        <end position="416"/>
    </location>
</feature>
<keyword evidence="9" id="KW-1185">Reference proteome</keyword>
<dbReference type="PANTHER" id="PTHR46245">
    <property type="entry name" value="B3 DOMAIN-CONTAINING PROTEIN OS07G0563300"/>
    <property type="match status" value="1"/>
</dbReference>
<dbReference type="GO" id="GO:0005634">
    <property type="term" value="C:nucleus"/>
    <property type="evidence" value="ECO:0007669"/>
    <property type="project" value="UniProtKB-SubCell"/>
</dbReference>
<dbReference type="EMBL" id="JBEDUW010000003">
    <property type="protein sequence ID" value="KAK9938248.1"/>
    <property type="molecule type" value="Genomic_DNA"/>
</dbReference>
<feature type="compositionally biased region" description="Basic and acidic residues" evidence="6">
    <location>
        <begin position="417"/>
        <end position="428"/>
    </location>
</feature>
<dbReference type="InterPro" id="IPR057743">
    <property type="entry name" value="Zfn_VAL1-3_N"/>
</dbReference>
<organism evidence="8 9">
    <name type="scientific">Rubus argutus</name>
    <name type="common">Southern blackberry</name>
    <dbReference type="NCBI Taxonomy" id="59490"/>
    <lineage>
        <taxon>Eukaryota</taxon>
        <taxon>Viridiplantae</taxon>
        <taxon>Streptophyta</taxon>
        <taxon>Embryophyta</taxon>
        <taxon>Tracheophyta</taxon>
        <taxon>Spermatophyta</taxon>
        <taxon>Magnoliopsida</taxon>
        <taxon>eudicotyledons</taxon>
        <taxon>Gunneridae</taxon>
        <taxon>Pentapetalae</taxon>
        <taxon>rosids</taxon>
        <taxon>fabids</taxon>
        <taxon>Rosales</taxon>
        <taxon>Rosaceae</taxon>
        <taxon>Rosoideae</taxon>
        <taxon>Rosoideae incertae sedis</taxon>
        <taxon>Rubus</taxon>
    </lineage>
</organism>
<keyword evidence="5" id="KW-0539">Nucleus</keyword>
<accession>A0AAW1XQE5</accession>
<proteinExistence type="predicted"/>
<dbReference type="Gene3D" id="2.40.330.10">
    <property type="entry name" value="DNA-binding pseudobarrel domain"/>
    <property type="match status" value="1"/>
</dbReference>
<dbReference type="InterPro" id="IPR015300">
    <property type="entry name" value="DNA-bd_pseudobarrel_sf"/>
</dbReference>
<reference evidence="8 9" key="1">
    <citation type="journal article" date="2023" name="G3 (Bethesda)">
        <title>A chromosome-length genome assembly and annotation of blackberry (Rubus argutus, cv. 'Hillquist').</title>
        <authorList>
            <person name="Bruna T."/>
            <person name="Aryal R."/>
            <person name="Dudchenko O."/>
            <person name="Sargent D.J."/>
            <person name="Mead D."/>
            <person name="Buti M."/>
            <person name="Cavallini A."/>
            <person name="Hytonen T."/>
            <person name="Andres J."/>
            <person name="Pham M."/>
            <person name="Weisz D."/>
            <person name="Mascagni F."/>
            <person name="Usai G."/>
            <person name="Natali L."/>
            <person name="Bassil N."/>
            <person name="Fernandez G.E."/>
            <person name="Lomsadze A."/>
            <person name="Armour M."/>
            <person name="Olukolu B."/>
            <person name="Poorten T."/>
            <person name="Britton C."/>
            <person name="Davik J."/>
            <person name="Ashrafi H."/>
            <person name="Aiden E.L."/>
            <person name="Borodovsky M."/>
            <person name="Worthington M."/>
        </authorList>
    </citation>
    <scope>NUCLEOTIDE SEQUENCE [LARGE SCALE GENOMIC DNA]</scope>
    <source>
        <strain evidence="8">PI 553951</strain>
    </source>
</reference>
<comment type="caution">
    <text evidence="8">The sequence shown here is derived from an EMBL/GenBank/DDBJ whole genome shotgun (WGS) entry which is preliminary data.</text>
</comment>
<evidence type="ECO:0000313" key="9">
    <source>
        <dbReference type="Proteomes" id="UP001457282"/>
    </source>
</evidence>
<dbReference type="PANTHER" id="PTHR46245:SF19">
    <property type="entry name" value="TF-B3 DOMAIN-CONTAINING PROTEIN"/>
    <property type="match status" value="1"/>
</dbReference>
<dbReference type="SUPFAM" id="SSF101936">
    <property type="entry name" value="DNA-binding pseudobarrel domain"/>
    <property type="match status" value="1"/>
</dbReference>